<keyword evidence="6" id="KW-1185">Reference proteome</keyword>
<dbReference type="Pfam" id="PF03477">
    <property type="entry name" value="ATP-cone"/>
    <property type="match status" value="1"/>
</dbReference>
<organism evidence="5 6">
    <name type="scientific">Microbotryum silenes-dioicae</name>
    <dbReference type="NCBI Taxonomy" id="796604"/>
    <lineage>
        <taxon>Eukaryota</taxon>
        <taxon>Fungi</taxon>
        <taxon>Dikarya</taxon>
        <taxon>Basidiomycota</taxon>
        <taxon>Pucciniomycotina</taxon>
        <taxon>Microbotryomycetes</taxon>
        <taxon>Microbotryales</taxon>
        <taxon>Microbotryaceae</taxon>
        <taxon>Microbotryum</taxon>
    </lineage>
</organism>
<evidence type="ECO:0000313" key="6">
    <source>
        <dbReference type="Proteomes" id="UP000249464"/>
    </source>
</evidence>
<dbReference type="GO" id="GO:0004748">
    <property type="term" value="F:ribonucleoside-diphosphate reductase activity, thioredoxin disulfide as acceptor"/>
    <property type="evidence" value="ECO:0007669"/>
    <property type="project" value="TreeGrafter"/>
</dbReference>
<name>A0A2X0M1V9_9BASI</name>
<dbReference type="STRING" id="796604.A0A2X0M1V9"/>
<dbReference type="SUPFAM" id="SSF48168">
    <property type="entry name" value="R1 subunit of ribonucleotide reductase, N-terminal domain"/>
    <property type="match status" value="1"/>
</dbReference>
<accession>A0A2X0M1V9</accession>
<dbReference type="InterPro" id="IPR039718">
    <property type="entry name" value="Rrm1"/>
</dbReference>
<dbReference type="GO" id="GO:0005524">
    <property type="term" value="F:ATP binding"/>
    <property type="evidence" value="ECO:0007669"/>
    <property type="project" value="UniProtKB-UniRule"/>
</dbReference>
<evidence type="ECO:0000313" key="5">
    <source>
        <dbReference type="EMBL" id="SGY28419.1"/>
    </source>
</evidence>
<dbReference type="EMBL" id="FQNC01000037">
    <property type="protein sequence ID" value="SGY28419.1"/>
    <property type="molecule type" value="Genomic_DNA"/>
</dbReference>
<dbReference type="InterPro" id="IPR008926">
    <property type="entry name" value="RNR_R1-su_N"/>
</dbReference>
<dbReference type="GO" id="GO:0005971">
    <property type="term" value="C:ribonucleoside-diphosphate reductase complex"/>
    <property type="evidence" value="ECO:0007669"/>
    <property type="project" value="TreeGrafter"/>
</dbReference>
<dbReference type="Proteomes" id="UP000249464">
    <property type="component" value="Unassembled WGS sequence"/>
</dbReference>
<feature type="domain" description="ATP-cone" evidence="4">
    <location>
        <begin position="2"/>
        <end position="85"/>
    </location>
</feature>
<evidence type="ECO:0000256" key="1">
    <source>
        <dbReference type="ARBA" id="ARBA00022741"/>
    </source>
</evidence>
<keyword evidence="1 3" id="KW-0547">Nucleotide-binding</keyword>
<sequence length="85" mass="9615">MAYVYKRDGRRELVAFDKITARISKLCYGLDLNHLEPIEITKRVIAGVYQGVTTVELDNLAAETAAAMTTRHPVSWHLHLLHSQP</sequence>
<evidence type="ECO:0000259" key="4">
    <source>
        <dbReference type="PROSITE" id="PS51161"/>
    </source>
</evidence>
<proteinExistence type="predicted"/>
<protein>
    <submittedName>
        <fullName evidence="5">BQ5605_C086g13011 protein</fullName>
    </submittedName>
</protein>
<keyword evidence="2 3" id="KW-0067">ATP-binding</keyword>
<evidence type="ECO:0000256" key="2">
    <source>
        <dbReference type="ARBA" id="ARBA00022840"/>
    </source>
</evidence>
<dbReference type="GO" id="GO:0009263">
    <property type="term" value="P:deoxyribonucleotide biosynthetic process"/>
    <property type="evidence" value="ECO:0007669"/>
    <property type="project" value="TreeGrafter"/>
</dbReference>
<gene>
    <name evidence="5" type="primary">BQ5605_C086g13011</name>
    <name evidence="5" type="ORF">BQ5605_C086G13011</name>
</gene>
<evidence type="ECO:0000256" key="3">
    <source>
        <dbReference type="PROSITE-ProRule" id="PRU00492"/>
    </source>
</evidence>
<reference evidence="5 6" key="1">
    <citation type="submission" date="2016-11" db="EMBL/GenBank/DDBJ databases">
        <authorList>
            <person name="Jaros S."/>
            <person name="Januszkiewicz K."/>
            <person name="Wedrychowicz H."/>
        </authorList>
    </citation>
    <scope>NUCLEOTIDE SEQUENCE [LARGE SCALE GENOMIC DNA]</scope>
</reference>
<dbReference type="AlphaFoldDB" id="A0A2X0M1V9"/>
<dbReference type="InterPro" id="IPR005144">
    <property type="entry name" value="ATP-cone_dom"/>
</dbReference>
<dbReference type="PANTHER" id="PTHR11573:SF6">
    <property type="entry name" value="RIBONUCLEOSIDE-DIPHOSPHATE REDUCTASE LARGE SUBUNIT"/>
    <property type="match status" value="1"/>
</dbReference>
<dbReference type="PROSITE" id="PS51161">
    <property type="entry name" value="ATP_CONE"/>
    <property type="match status" value="1"/>
</dbReference>
<dbReference type="PANTHER" id="PTHR11573">
    <property type="entry name" value="RIBONUCLEOSIDE-DIPHOSPHATE REDUCTASE LARGE CHAIN"/>
    <property type="match status" value="1"/>
</dbReference>